<dbReference type="EMBL" id="CM044703">
    <property type="protein sequence ID" value="KAI5673534.1"/>
    <property type="molecule type" value="Genomic_DNA"/>
</dbReference>
<protein>
    <submittedName>
        <fullName evidence="1">Uncharacterized protein</fullName>
    </submittedName>
</protein>
<accession>A0ACC0BLH5</accession>
<organism evidence="1 2">
    <name type="scientific">Catharanthus roseus</name>
    <name type="common">Madagascar periwinkle</name>
    <name type="synonym">Vinca rosea</name>
    <dbReference type="NCBI Taxonomy" id="4058"/>
    <lineage>
        <taxon>Eukaryota</taxon>
        <taxon>Viridiplantae</taxon>
        <taxon>Streptophyta</taxon>
        <taxon>Embryophyta</taxon>
        <taxon>Tracheophyta</taxon>
        <taxon>Spermatophyta</taxon>
        <taxon>Magnoliopsida</taxon>
        <taxon>eudicotyledons</taxon>
        <taxon>Gunneridae</taxon>
        <taxon>Pentapetalae</taxon>
        <taxon>asterids</taxon>
        <taxon>lamiids</taxon>
        <taxon>Gentianales</taxon>
        <taxon>Apocynaceae</taxon>
        <taxon>Rauvolfioideae</taxon>
        <taxon>Vinceae</taxon>
        <taxon>Catharanthinae</taxon>
        <taxon>Catharanthus</taxon>
    </lineage>
</organism>
<keyword evidence="2" id="KW-1185">Reference proteome</keyword>
<gene>
    <name evidence="1" type="ORF">M9H77_13898</name>
</gene>
<reference evidence="2" key="1">
    <citation type="journal article" date="2023" name="Nat. Plants">
        <title>Single-cell RNA sequencing provides a high-resolution roadmap for understanding the multicellular compartmentation of specialized metabolism.</title>
        <authorList>
            <person name="Sun S."/>
            <person name="Shen X."/>
            <person name="Li Y."/>
            <person name="Li Y."/>
            <person name="Wang S."/>
            <person name="Li R."/>
            <person name="Zhang H."/>
            <person name="Shen G."/>
            <person name="Guo B."/>
            <person name="Wei J."/>
            <person name="Xu J."/>
            <person name="St-Pierre B."/>
            <person name="Chen S."/>
            <person name="Sun C."/>
        </authorList>
    </citation>
    <scope>NUCLEOTIDE SEQUENCE [LARGE SCALE GENOMIC DNA]</scope>
</reference>
<evidence type="ECO:0000313" key="2">
    <source>
        <dbReference type="Proteomes" id="UP001060085"/>
    </source>
</evidence>
<name>A0ACC0BLH5_CATRO</name>
<dbReference type="Proteomes" id="UP001060085">
    <property type="component" value="Linkage Group LG03"/>
</dbReference>
<comment type="caution">
    <text evidence="1">The sequence shown here is derived from an EMBL/GenBank/DDBJ whole genome shotgun (WGS) entry which is preliminary data.</text>
</comment>
<sequence length="328" mass="37818">MNNVRDQLEENLMKSTGEIESTDNQECQTKKRKKLMGPNPPPDLPMEFREALEELGKGLYASDVDRGENRLFMPESKIMNKFLREEEIKLLGTYKKENGKKNVESIEVDIIEPSLKRGKLSLRRWIMKKKRGKESIINVLTGKSWNENCKKTAVVSSVDVEDLNCDVFHPIMTGKRERQKINLLSIDVNLRKPTSKSRAIANFLFFSGSLVYSILGIKRVKFFIYKVFIRLPDAQVENINYGDSAALQTGERTLVCTRDYPYIGEVEISKLSLPRFEPWSLVQTLQLQNQLSYAHSGIGERREKGGRGVRIFSKLRHKIFRLRGKETE</sequence>
<proteinExistence type="predicted"/>
<evidence type="ECO:0000313" key="1">
    <source>
        <dbReference type="EMBL" id="KAI5673534.1"/>
    </source>
</evidence>